<comment type="caution">
    <text evidence="2">The sequence shown here is derived from an EMBL/GenBank/DDBJ whole genome shotgun (WGS) entry which is preliminary data.</text>
</comment>
<feature type="compositionally biased region" description="Basic and acidic residues" evidence="1">
    <location>
        <begin position="359"/>
        <end position="378"/>
    </location>
</feature>
<organism evidence="2 3">
    <name type="scientific">Agrocybe chaxingu</name>
    <dbReference type="NCBI Taxonomy" id="84603"/>
    <lineage>
        <taxon>Eukaryota</taxon>
        <taxon>Fungi</taxon>
        <taxon>Dikarya</taxon>
        <taxon>Basidiomycota</taxon>
        <taxon>Agaricomycotina</taxon>
        <taxon>Agaricomycetes</taxon>
        <taxon>Agaricomycetidae</taxon>
        <taxon>Agaricales</taxon>
        <taxon>Agaricineae</taxon>
        <taxon>Strophariaceae</taxon>
        <taxon>Agrocybe</taxon>
    </lineage>
</organism>
<sequence>MMKLDRSIVPDAVRCADGSARGGLLIQDPFALDYVRSTSHRRHVETLPDDEHDDPNSASMRCTCQRDLTDTATQRHPPRPRATLEVVGTSRVGSMVRRPSFHFFNDILTTILERTKTCIRPLDHDPANTSPGRPRPRARLVDDDGVLFADGLLLETTADVGCRLSRTAAIRARHAGLEPTCRRAGVVRRSPFVVVIEADGLGAGRGGRSGDCTALRKRLAVSRSSPRHDVVIQELSVFAQDYPQWADISECPRHKHHPPPARDLAGLPVHVERRADAASTRETPPDIDYVRKRNLSGRQRRRCHRLGRNAVSTLTHTGTPLYSPWPSKAGMQTAKRRRLRRVVVNALTGTEVSTKLHGPLHEELTDPRSLAEGDGSADRLLGDLNDELDDSRMAMNDAGVLAQP</sequence>
<evidence type="ECO:0000256" key="1">
    <source>
        <dbReference type="SAM" id="MobiDB-lite"/>
    </source>
</evidence>
<evidence type="ECO:0000313" key="3">
    <source>
        <dbReference type="Proteomes" id="UP001148786"/>
    </source>
</evidence>
<name>A0A9W8MVB3_9AGAR</name>
<proteinExistence type="predicted"/>
<accession>A0A9W8MVB3</accession>
<dbReference type="EMBL" id="JANKHO010000562">
    <property type="protein sequence ID" value="KAJ3508438.1"/>
    <property type="molecule type" value="Genomic_DNA"/>
</dbReference>
<protein>
    <submittedName>
        <fullName evidence="2">Uncharacterized protein</fullName>
    </submittedName>
</protein>
<dbReference type="Proteomes" id="UP001148786">
    <property type="component" value="Unassembled WGS sequence"/>
</dbReference>
<reference evidence="2" key="1">
    <citation type="submission" date="2022-07" db="EMBL/GenBank/DDBJ databases">
        <title>Genome Sequence of Agrocybe chaxingu.</title>
        <authorList>
            <person name="Buettner E."/>
        </authorList>
    </citation>
    <scope>NUCLEOTIDE SEQUENCE</scope>
    <source>
        <strain evidence="2">MP-N11</strain>
    </source>
</reference>
<feature type="region of interest" description="Disordered" evidence="1">
    <location>
        <begin position="356"/>
        <end position="378"/>
    </location>
</feature>
<gene>
    <name evidence="2" type="ORF">NLJ89_g5752</name>
</gene>
<dbReference type="AlphaFoldDB" id="A0A9W8MVB3"/>
<keyword evidence="3" id="KW-1185">Reference proteome</keyword>
<feature type="region of interest" description="Disordered" evidence="1">
    <location>
        <begin position="314"/>
        <end position="334"/>
    </location>
</feature>
<evidence type="ECO:0000313" key="2">
    <source>
        <dbReference type="EMBL" id="KAJ3508438.1"/>
    </source>
</evidence>